<dbReference type="InterPro" id="IPR002477">
    <property type="entry name" value="Peptidoglycan-bd-like"/>
</dbReference>
<keyword evidence="3" id="KW-1133">Transmembrane helix</keyword>
<name>A0A3Q9GIW9_9ACTO</name>
<dbReference type="Pfam" id="PF01471">
    <property type="entry name" value="PG_binding_1"/>
    <property type="match status" value="1"/>
</dbReference>
<sequence length="364" mass="39824">MWRKGWYRFYSWSQVMRKQFYVALALLIIIALIVLFFLPGGKSEAQDSKSKLASDVSTETVVKGNLSESVEVKGLLSLGQTHTYGTQLSGTVTSIAAPGTKIETGSEMMRVNDAPIVAMKGELPAWRAFGVGMSDGRDVMQLEENLHQLGYFTHKPDTHFDRQTASAIAKWKKDRGLDPNGTIELGRIVFTPSDLVVTTNKVVPGEPAGEQMIECAGTEKQVSAEIHPNSQKLLPKGAQVTVTLPDGKTTQGVVERVDKAIEKEDKKGEKLIRVPVKISLKDPAAAEQYLDATVGIQTKREIKQDVLSVPVRALLAEPGNKYAVEVVRGEKIERIPVELGEFADSRVEIRGGDLNEGDKVVVAE</sequence>
<dbReference type="PANTHER" id="PTHR32347:SF27">
    <property type="entry name" value="RND EFFLUX PUMP MEMBRANE FUSION PROTEIN BARREL-SANDWICH DOMAIN-CONTAINING PROTEIN"/>
    <property type="match status" value="1"/>
</dbReference>
<dbReference type="AlphaFoldDB" id="A0A3Q9GIW9"/>
<evidence type="ECO:0000256" key="3">
    <source>
        <dbReference type="SAM" id="Phobius"/>
    </source>
</evidence>
<reference evidence="5 6" key="1">
    <citation type="submission" date="2018-11" db="EMBL/GenBank/DDBJ databases">
        <title>Multidrug-resistant genes are associated with an 42-kb island TGI1 carrying a complex class 1 integron in a Trueperella pyogenes.</title>
        <authorList>
            <person name="Dong W."/>
        </authorList>
    </citation>
    <scope>NUCLEOTIDE SEQUENCE [LARGE SCALE GENOMIC DNA]</scope>
    <source>
        <strain evidence="5 6">TP4</strain>
    </source>
</reference>
<keyword evidence="2" id="KW-0175">Coiled coil</keyword>
<keyword evidence="3" id="KW-0472">Membrane</keyword>
<evidence type="ECO:0000313" key="6">
    <source>
        <dbReference type="Proteomes" id="UP000275951"/>
    </source>
</evidence>
<dbReference type="SUPFAM" id="SSF47090">
    <property type="entry name" value="PGBD-like"/>
    <property type="match status" value="1"/>
</dbReference>
<evidence type="ECO:0000256" key="2">
    <source>
        <dbReference type="ARBA" id="ARBA00023054"/>
    </source>
</evidence>
<gene>
    <name evidence="5" type="ORF">EBQ10_06820</name>
</gene>
<comment type="subcellular location">
    <subcellularLocation>
        <location evidence="1">Cell envelope</location>
    </subcellularLocation>
</comment>
<dbReference type="InterPro" id="IPR036365">
    <property type="entry name" value="PGBD-like_sf"/>
</dbReference>
<dbReference type="EMBL" id="CP033905">
    <property type="protein sequence ID" value="AZR07036.1"/>
    <property type="molecule type" value="Genomic_DNA"/>
</dbReference>
<accession>A0A3Q9GIW9</accession>
<dbReference type="InterPro" id="IPR050465">
    <property type="entry name" value="UPF0194_transport"/>
</dbReference>
<feature type="transmembrane region" description="Helical" evidence="3">
    <location>
        <begin position="20"/>
        <end position="38"/>
    </location>
</feature>
<dbReference type="PANTHER" id="PTHR32347">
    <property type="entry name" value="EFFLUX SYSTEM COMPONENT YKNX-RELATED"/>
    <property type="match status" value="1"/>
</dbReference>
<dbReference type="Gene3D" id="1.10.101.10">
    <property type="entry name" value="PGBD-like superfamily/PGBD"/>
    <property type="match status" value="1"/>
</dbReference>
<evidence type="ECO:0000256" key="1">
    <source>
        <dbReference type="ARBA" id="ARBA00004196"/>
    </source>
</evidence>
<feature type="domain" description="Peptidoglycan binding-like" evidence="4">
    <location>
        <begin position="136"/>
        <end position="181"/>
    </location>
</feature>
<dbReference type="Gene3D" id="2.40.420.20">
    <property type="match status" value="1"/>
</dbReference>
<protein>
    <recommendedName>
        <fullName evidence="4">Peptidoglycan binding-like domain-containing protein</fullName>
    </recommendedName>
</protein>
<dbReference type="InterPro" id="IPR036366">
    <property type="entry name" value="PGBDSf"/>
</dbReference>
<proteinExistence type="predicted"/>
<evidence type="ECO:0000313" key="5">
    <source>
        <dbReference type="EMBL" id="AZR07036.1"/>
    </source>
</evidence>
<keyword evidence="3" id="KW-0812">Transmembrane</keyword>
<dbReference type="GO" id="GO:0030313">
    <property type="term" value="C:cell envelope"/>
    <property type="evidence" value="ECO:0007669"/>
    <property type="project" value="UniProtKB-SubCell"/>
</dbReference>
<dbReference type="Proteomes" id="UP000275951">
    <property type="component" value="Chromosome"/>
</dbReference>
<organism evidence="5 6">
    <name type="scientific">Trueperella pyogenes</name>
    <dbReference type="NCBI Taxonomy" id="1661"/>
    <lineage>
        <taxon>Bacteria</taxon>
        <taxon>Bacillati</taxon>
        <taxon>Actinomycetota</taxon>
        <taxon>Actinomycetes</taxon>
        <taxon>Actinomycetales</taxon>
        <taxon>Actinomycetaceae</taxon>
        <taxon>Trueperella</taxon>
    </lineage>
</organism>
<evidence type="ECO:0000259" key="4">
    <source>
        <dbReference type="Pfam" id="PF01471"/>
    </source>
</evidence>